<dbReference type="Gene3D" id="2.60.120.260">
    <property type="entry name" value="Galactose-binding domain-like"/>
    <property type="match status" value="1"/>
</dbReference>
<dbReference type="InterPro" id="IPR013783">
    <property type="entry name" value="Ig-like_fold"/>
</dbReference>
<organism evidence="1 2">
    <name type="scientific">Natronomicrosphaera hydrolytica</name>
    <dbReference type="NCBI Taxonomy" id="3242702"/>
    <lineage>
        <taxon>Bacteria</taxon>
        <taxon>Pseudomonadati</taxon>
        <taxon>Planctomycetota</taxon>
        <taxon>Phycisphaerae</taxon>
        <taxon>Phycisphaerales</taxon>
        <taxon>Phycisphaeraceae</taxon>
        <taxon>Natronomicrosphaera</taxon>
    </lineage>
</organism>
<dbReference type="SUPFAM" id="SSF51445">
    <property type="entry name" value="(Trans)glycosidases"/>
    <property type="match status" value="1"/>
</dbReference>
<name>A0ABV4UB06_9BACT</name>
<protein>
    <recommendedName>
        <fullName evidence="3">Glycoside hydrolase family 2 catalytic domain-containing protein</fullName>
    </recommendedName>
</protein>
<reference evidence="1 2" key="1">
    <citation type="submission" date="2024-08" db="EMBL/GenBank/DDBJ databases">
        <title>Whole-genome sequencing of halo(alkali)philic microorganisms from hypersaline lakes.</title>
        <authorList>
            <person name="Sorokin D.Y."/>
            <person name="Merkel A.Y."/>
            <person name="Messina E."/>
            <person name="Yakimov M."/>
        </authorList>
    </citation>
    <scope>NUCLEOTIDE SEQUENCE [LARGE SCALE GENOMIC DNA]</scope>
    <source>
        <strain evidence="1 2">AB-hyl4</strain>
    </source>
</reference>
<gene>
    <name evidence="1" type="ORF">ACERK3_18600</name>
</gene>
<keyword evidence="2" id="KW-1185">Reference proteome</keyword>
<dbReference type="RefSeq" id="WP_425347207.1">
    <property type="nucleotide sequence ID" value="NZ_JBGUBD010000018.1"/>
</dbReference>
<evidence type="ECO:0000313" key="2">
    <source>
        <dbReference type="Proteomes" id="UP001575105"/>
    </source>
</evidence>
<dbReference type="EMBL" id="JBGUBD010000018">
    <property type="protein sequence ID" value="MFA9480288.1"/>
    <property type="molecule type" value="Genomic_DNA"/>
</dbReference>
<dbReference type="Proteomes" id="UP001575105">
    <property type="component" value="Unassembled WGS sequence"/>
</dbReference>
<dbReference type="Gene3D" id="2.60.40.10">
    <property type="entry name" value="Immunoglobulins"/>
    <property type="match status" value="1"/>
</dbReference>
<sequence length="742" mass="83688">MLIAGVVLGFAVSPALAADEKRSLIYAEDFESDLGALVNNRDWRLPGHANLHRDEERQSQSLVIPQPRGDTQYARINIPVKVGRIYTIRYETRTVNVERDSALRNSRGAVVFAQFADHNGHYVDGGTFPVGLYGTNDWQERSFELRNPVPENAVYLDLLLGLEGTGEVYYDNLRVYAAVEPFSALHPANDATVDERRPELRWDVNDNYARYRLELSPTPDFDSSTLTYVYTNELSARPPMGLDPGEWHWRVRPWYPSRVGFKGGPSDPHRFVVSESASTWPPAVQPLGYVWAEGARRTFDVKVSPNDPDFVVRAWVNDVEAEQTGSNAEHVTFRPANDLEPGIHELKVEVYASGDQVADAEGILNNTTPGSRSQIGDGGIMVIDDEPFFPIGAFGEPSNSMTDFTGYIEAGLNMAFSYHSVEDAERSYRHLNKAHEHGIRVMLRHNSGWGYQDSYDLDLQRWVGRFMQHPALVAWYLGDEPELYGYSPTCIDLLREEMKATDPHTTHTLVSHTIDQFGHKSDVFMPMTYVLGPFWHDIGDPLDSRKMYSMPQGIGTARANLPEGHPQWAILQMFDPRFQEYGKDFDAAVEKLGPPSRPTYEETRCMAYTALAYDVQGIFFWYFTTPTAYNIRLDAPAVWDGIVRTSHELDSLQPYLVQPKADADVLELDEPLLAWTREVDGRRVMAVINTQIDPVSATINLSQFGVDTIHARESGEAVAVKDGQLSLSFESHQVRVFEWDAP</sequence>
<proteinExistence type="predicted"/>
<dbReference type="Gene3D" id="3.20.20.80">
    <property type="entry name" value="Glycosidases"/>
    <property type="match status" value="1"/>
</dbReference>
<evidence type="ECO:0000313" key="1">
    <source>
        <dbReference type="EMBL" id="MFA9480288.1"/>
    </source>
</evidence>
<comment type="caution">
    <text evidence="1">The sequence shown here is derived from an EMBL/GenBank/DDBJ whole genome shotgun (WGS) entry which is preliminary data.</text>
</comment>
<dbReference type="SUPFAM" id="SSF51011">
    <property type="entry name" value="Glycosyl hydrolase domain"/>
    <property type="match status" value="1"/>
</dbReference>
<evidence type="ECO:0008006" key="3">
    <source>
        <dbReference type="Google" id="ProtNLM"/>
    </source>
</evidence>
<dbReference type="InterPro" id="IPR017853">
    <property type="entry name" value="GH"/>
</dbReference>
<accession>A0ABV4UB06</accession>